<dbReference type="PANTHER" id="PTHR37820:SF1">
    <property type="entry name" value="CELL DIVISION PROTEIN FTSQ"/>
    <property type="match status" value="1"/>
</dbReference>
<comment type="subcellular location">
    <subcellularLocation>
        <location evidence="1">Membrane</location>
    </subcellularLocation>
</comment>
<dbReference type="EMBL" id="CAEZXN010000012">
    <property type="protein sequence ID" value="CAB4692738.1"/>
    <property type="molecule type" value="Genomic_DNA"/>
</dbReference>
<dbReference type="InterPro" id="IPR013685">
    <property type="entry name" value="POTRA_FtsQ_type"/>
</dbReference>
<accession>A0A6J6LTZ4</accession>
<keyword evidence="3" id="KW-0132">Cell division</keyword>
<organism evidence="9">
    <name type="scientific">freshwater metagenome</name>
    <dbReference type="NCBI Taxonomy" id="449393"/>
    <lineage>
        <taxon>unclassified sequences</taxon>
        <taxon>metagenomes</taxon>
        <taxon>ecological metagenomes</taxon>
    </lineage>
</organism>
<evidence type="ECO:0000256" key="6">
    <source>
        <dbReference type="ARBA" id="ARBA00023136"/>
    </source>
</evidence>
<keyword evidence="4" id="KW-0812">Transmembrane</keyword>
<evidence type="ECO:0000256" key="2">
    <source>
        <dbReference type="ARBA" id="ARBA00022475"/>
    </source>
</evidence>
<keyword evidence="2" id="KW-1003">Cell membrane</keyword>
<keyword evidence="6" id="KW-0472">Membrane</keyword>
<dbReference type="AlphaFoldDB" id="A0A6J6LTZ4"/>
<keyword evidence="5" id="KW-1133">Transmembrane helix</keyword>
<protein>
    <submittedName>
        <fullName evidence="9">Unannotated protein</fullName>
    </submittedName>
</protein>
<dbReference type="PANTHER" id="PTHR37820">
    <property type="entry name" value="CELL DIVISION PROTEIN DIVIB"/>
    <property type="match status" value="1"/>
</dbReference>
<evidence type="ECO:0000256" key="1">
    <source>
        <dbReference type="ARBA" id="ARBA00004370"/>
    </source>
</evidence>
<evidence type="ECO:0000313" key="9">
    <source>
        <dbReference type="EMBL" id="CAB4665181.1"/>
    </source>
</evidence>
<reference evidence="9" key="1">
    <citation type="submission" date="2020-05" db="EMBL/GenBank/DDBJ databases">
        <authorList>
            <person name="Chiriac C."/>
            <person name="Salcher M."/>
            <person name="Ghai R."/>
            <person name="Kavagutti S V."/>
        </authorList>
    </citation>
    <scope>NUCLEOTIDE SEQUENCE</scope>
</reference>
<dbReference type="InterPro" id="IPR050487">
    <property type="entry name" value="FtsQ_DivIB"/>
</dbReference>
<gene>
    <name evidence="9" type="ORF">UFOPK2342_00091</name>
    <name evidence="10" type="ORF">UFOPK2423_00685</name>
    <name evidence="11" type="ORF">UFOPK3266_00149</name>
</gene>
<evidence type="ECO:0000313" key="11">
    <source>
        <dbReference type="EMBL" id="CAB4840523.1"/>
    </source>
</evidence>
<dbReference type="Pfam" id="PF03799">
    <property type="entry name" value="FtsQ_DivIB_C"/>
    <property type="match status" value="1"/>
</dbReference>
<dbReference type="GO" id="GO:0051301">
    <property type="term" value="P:cell division"/>
    <property type="evidence" value="ECO:0007669"/>
    <property type="project" value="UniProtKB-KW"/>
</dbReference>
<evidence type="ECO:0000259" key="8">
    <source>
        <dbReference type="PROSITE" id="PS51779"/>
    </source>
</evidence>
<keyword evidence="7" id="KW-0131">Cell cycle</keyword>
<dbReference type="Gene3D" id="3.10.20.310">
    <property type="entry name" value="membrane protein fhac"/>
    <property type="match status" value="1"/>
</dbReference>
<proteinExistence type="predicted"/>
<dbReference type="GO" id="GO:0005886">
    <property type="term" value="C:plasma membrane"/>
    <property type="evidence" value="ECO:0007669"/>
    <property type="project" value="TreeGrafter"/>
</dbReference>
<evidence type="ECO:0000256" key="7">
    <source>
        <dbReference type="ARBA" id="ARBA00023306"/>
    </source>
</evidence>
<dbReference type="EMBL" id="CAFBAA010000002">
    <property type="protein sequence ID" value="CAB4840523.1"/>
    <property type="molecule type" value="Genomic_DNA"/>
</dbReference>
<sequence length="216" mass="23598">MRRFRVLIAVLAAFVLLAWVLGWSSLLTVRTIHVQGIASNSSLKASQLIAESGLRIGDKMARAHASNLEQVKRKYPKIESIDVKRSWPSTITIVVKEKNAIAAVYFNGAYQLYGEDGLPFAHVTTPPSDLPVITGRETAGIKAAVAIYRSLPRDLASQVVTLTARTNDLIEFTIGKTRITWGSSDESATKIKVLRVLLKTSAKKIDVSAPLSPTTR</sequence>
<evidence type="ECO:0000256" key="4">
    <source>
        <dbReference type="ARBA" id="ARBA00022692"/>
    </source>
</evidence>
<dbReference type="InterPro" id="IPR034746">
    <property type="entry name" value="POTRA"/>
</dbReference>
<dbReference type="InterPro" id="IPR005548">
    <property type="entry name" value="Cell_div_FtsQ/DivIB_C"/>
</dbReference>
<dbReference type="EMBL" id="CAEZXB010000001">
    <property type="protein sequence ID" value="CAB4665181.1"/>
    <property type="molecule type" value="Genomic_DNA"/>
</dbReference>
<dbReference type="PROSITE" id="PS51779">
    <property type="entry name" value="POTRA"/>
    <property type="match status" value="1"/>
</dbReference>
<evidence type="ECO:0000256" key="3">
    <source>
        <dbReference type="ARBA" id="ARBA00022618"/>
    </source>
</evidence>
<feature type="domain" description="POTRA" evidence="8">
    <location>
        <begin position="27"/>
        <end position="98"/>
    </location>
</feature>
<name>A0A6J6LTZ4_9ZZZZ</name>
<evidence type="ECO:0000313" key="10">
    <source>
        <dbReference type="EMBL" id="CAB4692738.1"/>
    </source>
</evidence>
<dbReference type="Pfam" id="PF08478">
    <property type="entry name" value="POTRA_1"/>
    <property type="match status" value="1"/>
</dbReference>
<evidence type="ECO:0000256" key="5">
    <source>
        <dbReference type="ARBA" id="ARBA00022989"/>
    </source>
</evidence>